<comment type="caution">
    <text evidence="2">The sequence shown here is derived from an EMBL/GenBank/DDBJ whole genome shotgun (WGS) entry which is preliminary data.</text>
</comment>
<evidence type="ECO:0000256" key="1">
    <source>
        <dbReference type="SAM" id="MobiDB-lite"/>
    </source>
</evidence>
<accession>A0ABR1ATM6</accession>
<reference evidence="2 3" key="1">
    <citation type="submission" date="2023-09" db="EMBL/GenBank/DDBJ databases">
        <title>Genomes of two closely related lineages of the louse Polyplax serrata with different host specificities.</title>
        <authorList>
            <person name="Martinu J."/>
            <person name="Tarabai H."/>
            <person name="Stefka J."/>
            <person name="Hypsa V."/>
        </authorList>
    </citation>
    <scope>NUCLEOTIDE SEQUENCE [LARGE SCALE GENOMIC DNA]</scope>
    <source>
        <strain evidence="2">98ZLc_SE</strain>
    </source>
</reference>
<keyword evidence="3" id="KW-1185">Reference proteome</keyword>
<feature type="region of interest" description="Disordered" evidence="1">
    <location>
        <begin position="54"/>
        <end position="75"/>
    </location>
</feature>
<dbReference type="EMBL" id="JAWJWF010000045">
    <property type="protein sequence ID" value="KAK6627294.1"/>
    <property type="molecule type" value="Genomic_DNA"/>
</dbReference>
<sequence>MKSLQLRPKTSFLELFGESSERSRRTTLSTTKQKFWLRNSSSLLKWVIGEKQQWSSHSQRVPPRKSGSPQRQAVQRQHVEEFKAVVCRPSWARLAQSSIGSIEGMFYVLFMLSPTLPGVREAPGRILINLPLENGRNTSFGNERKKS</sequence>
<protein>
    <submittedName>
        <fullName evidence="2">Uncharacterized protein</fullName>
    </submittedName>
</protein>
<name>A0ABR1ATM6_POLSC</name>
<proteinExistence type="predicted"/>
<evidence type="ECO:0000313" key="2">
    <source>
        <dbReference type="EMBL" id="KAK6627294.1"/>
    </source>
</evidence>
<gene>
    <name evidence="2" type="ORF">RUM44_009771</name>
</gene>
<dbReference type="Proteomes" id="UP001359485">
    <property type="component" value="Unassembled WGS sequence"/>
</dbReference>
<organism evidence="2 3">
    <name type="scientific">Polyplax serrata</name>
    <name type="common">Common mouse louse</name>
    <dbReference type="NCBI Taxonomy" id="468196"/>
    <lineage>
        <taxon>Eukaryota</taxon>
        <taxon>Metazoa</taxon>
        <taxon>Ecdysozoa</taxon>
        <taxon>Arthropoda</taxon>
        <taxon>Hexapoda</taxon>
        <taxon>Insecta</taxon>
        <taxon>Pterygota</taxon>
        <taxon>Neoptera</taxon>
        <taxon>Paraneoptera</taxon>
        <taxon>Psocodea</taxon>
        <taxon>Troctomorpha</taxon>
        <taxon>Phthiraptera</taxon>
        <taxon>Anoplura</taxon>
        <taxon>Polyplacidae</taxon>
        <taxon>Polyplax</taxon>
    </lineage>
</organism>
<evidence type="ECO:0000313" key="3">
    <source>
        <dbReference type="Proteomes" id="UP001359485"/>
    </source>
</evidence>